<dbReference type="EMBL" id="VDGH01000001">
    <property type="protein sequence ID" value="TQR17121.1"/>
    <property type="molecule type" value="Genomic_DNA"/>
</dbReference>
<evidence type="ECO:0000313" key="2">
    <source>
        <dbReference type="EMBL" id="TQR17121.1"/>
    </source>
</evidence>
<dbReference type="InterPro" id="IPR025983">
    <property type="entry name" value="Cys_rich_CPCC"/>
</dbReference>
<dbReference type="Pfam" id="PF14206">
    <property type="entry name" value="Cys_rich_CPCC"/>
    <property type="match status" value="1"/>
</dbReference>
<comment type="caution">
    <text evidence="2">The sequence shown here is derived from an EMBL/GenBank/DDBJ whole genome shotgun (WGS) entry which is preliminary data.</text>
</comment>
<dbReference type="OrthoDB" id="1456570at2"/>
<protein>
    <recommendedName>
        <fullName evidence="1">Cysteine-rich CPCC domain-containing protein</fullName>
    </recommendedName>
</protein>
<sequence>MNKTTCPCCGYRTLNGDGEYDICPICYWEDDPFQKENEYETGANQIPLIEAQSNYISYGACEKIFVKNVRKPSLLDKRDPNWKAIKDELFELKLACRKYKEGIINIAQLEHNLSWIEVPKEITEIVNKAEIELELIRFCTSDYKQREEALEVVENLLNRLNIKLETQDDH</sequence>
<gene>
    <name evidence="2" type="ORF">FG382_02970</name>
</gene>
<proteinExistence type="predicted"/>
<dbReference type="AlphaFoldDB" id="A0A544TI52"/>
<evidence type="ECO:0000313" key="3">
    <source>
        <dbReference type="Proteomes" id="UP000317316"/>
    </source>
</evidence>
<name>A0A544TI52_9BACI</name>
<dbReference type="Proteomes" id="UP000317316">
    <property type="component" value="Unassembled WGS sequence"/>
</dbReference>
<accession>A0A544TI52</accession>
<keyword evidence="3" id="KW-1185">Reference proteome</keyword>
<organism evidence="2 3">
    <name type="scientific">Psychrobacillus lasiicapitis</name>
    <dbReference type="NCBI Taxonomy" id="1636719"/>
    <lineage>
        <taxon>Bacteria</taxon>
        <taxon>Bacillati</taxon>
        <taxon>Bacillota</taxon>
        <taxon>Bacilli</taxon>
        <taxon>Bacillales</taxon>
        <taxon>Bacillaceae</taxon>
        <taxon>Psychrobacillus</taxon>
    </lineage>
</organism>
<reference evidence="2 3" key="1">
    <citation type="submission" date="2019-05" db="EMBL/GenBank/DDBJ databases">
        <title>Psychrobacillus vulpis sp. nov., a new species isolated from feces of a red fox that inhabits in The Tablas de Daimiel Natural Park, Albacete, Spain.</title>
        <authorList>
            <person name="Rodriguez M."/>
            <person name="Reina J.C."/>
            <person name="Bejar V."/>
            <person name="Llamas I."/>
        </authorList>
    </citation>
    <scope>NUCLEOTIDE SEQUENCE [LARGE SCALE GENOMIC DNA]</scope>
    <source>
        <strain evidence="2 3">NEAU-3TGS17</strain>
    </source>
</reference>
<feature type="domain" description="Cysteine-rich CPCC" evidence="1">
    <location>
        <begin position="5"/>
        <end position="73"/>
    </location>
</feature>
<evidence type="ECO:0000259" key="1">
    <source>
        <dbReference type="Pfam" id="PF14206"/>
    </source>
</evidence>